<dbReference type="PROSITE" id="PS00775">
    <property type="entry name" value="GLYCOSYL_HYDROL_F3"/>
    <property type="match status" value="1"/>
</dbReference>
<dbReference type="Pfam" id="PF14310">
    <property type="entry name" value="Fn3-like"/>
    <property type="match status" value="1"/>
</dbReference>
<dbReference type="InterPro" id="IPR037524">
    <property type="entry name" value="PA14/GLEYA"/>
</dbReference>
<dbReference type="SUPFAM" id="SSF51445">
    <property type="entry name" value="(Trans)glycosidases"/>
    <property type="match status" value="1"/>
</dbReference>
<dbReference type="SMART" id="SM01217">
    <property type="entry name" value="Fn3_like"/>
    <property type="match status" value="1"/>
</dbReference>
<dbReference type="InterPro" id="IPR013783">
    <property type="entry name" value="Ig-like_fold"/>
</dbReference>
<dbReference type="Proteomes" id="UP000279236">
    <property type="component" value="Unassembled WGS sequence"/>
</dbReference>
<dbReference type="PROSITE" id="PS51820">
    <property type="entry name" value="PA14"/>
    <property type="match status" value="1"/>
</dbReference>
<sequence>MTVQAASSANSTSDLKNNSTRASTSYLNRKVSAPLPSNMDLSFLDASIPELVKQLTIDEKVSLLAGKNWWETVEIPRLNIPSLKVTDGPNGARGGSFYKMIAASALPNATCVGAAFDADLTAEAGRLLAAEAKARGASCLLAPTVNIQRSPLGGRAFESFSEDPTLSGLTAAAYINGLQENGVSATIKHFVANDQEHERNGSDSIVAPRPLREVYLRPFQIAQRLAKPGAYMTSYNKLNGTHCSENKWLLGDLLRKEWAFDGLVMSDWYGTYSTDLGINAGLDLEMPGGADTWRNQRYVSRLISAHKIDPRTIDERATKVLTWVQKWARLSPEEVYGDHSERTRTEDRDNDAALLRRLASEGIVLLKNDNEVLPVKQGKVCVIGPNAKARVITGGGSAELRAAWSVNPWEGLVNNAPEGVELSYKLGCETAKFLPVLDEHFTTLDGKAGYDINFYAVDAETGKVAEAPTVKDWGDRSQIFLADFHHPDLGGDYVTELLATFTAPINGGYEFGITGTGQSWLYIDNEVVIDNSKNQTMGTQFFGNGTVEVKKVVQVKKGNTYAIRVVHDTRRPSDRTTQAGPFTITGIRIGAAEAYDEDQAILDAVAAAKSADRVVLVAGLNPDWETEGYDRSTLSLPLRCDDLITAVAEANPNTVVVLQCGSAVSMPWVNKVAGIVQAWYGGNEAGNAIADVIYGRQVPAGRLPVSFPKSERDIAASQNFKSARTRVHYEEGIWVGYKHHNARGIEPLFPFGHGLSYTSFKYDDLKVEAPQGSTAADWSLKASINVTNTGSVTADHSVHFYTAPPPETATGLKHPEVALQAFKKVYNLQPGQTQRVEVDLDKYAISHWDEGYDTWTTEIGTWAVKVGVDAQTMVASGDFEVKENMEWRGL</sequence>
<dbReference type="InterPro" id="IPR050288">
    <property type="entry name" value="Cellulose_deg_GH3"/>
</dbReference>
<keyword evidence="6 7" id="KW-0326">Glycosidase</keyword>
<dbReference type="Gene3D" id="2.60.120.260">
    <property type="entry name" value="Galactose-binding domain-like"/>
    <property type="match status" value="1"/>
</dbReference>
<comment type="catalytic activity">
    <reaction evidence="1 7">
        <text>Hydrolysis of terminal, non-reducing beta-D-glucosyl residues with release of beta-D-glucose.</text>
        <dbReference type="EC" id="3.2.1.21"/>
    </reaction>
</comment>
<dbReference type="STRING" id="105984.A0A427XFE8"/>
<gene>
    <name evidence="10" type="ORF">EHS24_003108</name>
</gene>
<name>A0A427XFE8_9TREE</name>
<dbReference type="Gene3D" id="3.40.50.1700">
    <property type="entry name" value="Glycoside hydrolase family 3 C-terminal domain"/>
    <property type="match status" value="1"/>
</dbReference>
<comment type="pathway">
    <text evidence="7">Glycan metabolism; cellulose degradation.</text>
</comment>
<dbReference type="InterPro" id="IPR002772">
    <property type="entry name" value="Glyco_hydro_3_C"/>
</dbReference>
<dbReference type="GO" id="GO:0030245">
    <property type="term" value="P:cellulose catabolic process"/>
    <property type="evidence" value="ECO:0007669"/>
    <property type="project" value="UniProtKB-UniPathway"/>
</dbReference>
<evidence type="ECO:0000256" key="5">
    <source>
        <dbReference type="ARBA" id="ARBA00023277"/>
    </source>
</evidence>
<organism evidence="10 11">
    <name type="scientific">Apiotrichum porosum</name>
    <dbReference type="NCBI Taxonomy" id="105984"/>
    <lineage>
        <taxon>Eukaryota</taxon>
        <taxon>Fungi</taxon>
        <taxon>Dikarya</taxon>
        <taxon>Basidiomycota</taxon>
        <taxon>Agaricomycotina</taxon>
        <taxon>Tremellomycetes</taxon>
        <taxon>Trichosporonales</taxon>
        <taxon>Trichosporonaceae</taxon>
        <taxon>Apiotrichum</taxon>
    </lineage>
</organism>
<dbReference type="PANTHER" id="PTHR42715:SF10">
    <property type="entry name" value="BETA-GLUCOSIDASE"/>
    <property type="match status" value="1"/>
</dbReference>
<reference evidence="10 11" key="1">
    <citation type="submission" date="2018-11" db="EMBL/GenBank/DDBJ databases">
        <title>Genome sequence of Apiotrichum porosum DSM 27194.</title>
        <authorList>
            <person name="Aliyu H."/>
            <person name="Gorte O."/>
            <person name="Ochsenreither K."/>
        </authorList>
    </citation>
    <scope>NUCLEOTIDE SEQUENCE [LARGE SCALE GENOMIC DNA]</scope>
    <source>
        <strain evidence="10 11">DSM 27194</strain>
    </source>
</reference>
<evidence type="ECO:0000256" key="8">
    <source>
        <dbReference type="SAM" id="MobiDB-lite"/>
    </source>
</evidence>
<proteinExistence type="inferred from homology"/>
<dbReference type="RefSeq" id="XP_028472699.1">
    <property type="nucleotide sequence ID" value="XM_028618811.1"/>
</dbReference>
<dbReference type="InterPro" id="IPR026891">
    <property type="entry name" value="Fn3-like"/>
</dbReference>
<dbReference type="PANTHER" id="PTHR42715">
    <property type="entry name" value="BETA-GLUCOSIDASE"/>
    <property type="match status" value="1"/>
</dbReference>
<evidence type="ECO:0000313" key="10">
    <source>
        <dbReference type="EMBL" id="RSH77552.1"/>
    </source>
</evidence>
<accession>A0A427XFE8</accession>
<feature type="region of interest" description="Disordered" evidence="8">
    <location>
        <begin position="1"/>
        <end position="21"/>
    </location>
</feature>
<dbReference type="PRINTS" id="PR00133">
    <property type="entry name" value="GLHYDRLASE3"/>
</dbReference>
<keyword evidence="11" id="KW-1185">Reference proteome</keyword>
<dbReference type="SUPFAM" id="SSF52279">
    <property type="entry name" value="Beta-D-glucan exohydrolase, C-terminal domain"/>
    <property type="match status" value="1"/>
</dbReference>
<evidence type="ECO:0000256" key="6">
    <source>
        <dbReference type="ARBA" id="ARBA00023295"/>
    </source>
</evidence>
<feature type="domain" description="PA14" evidence="9">
    <location>
        <begin position="445"/>
        <end position="605"/>
    </location>
</feature>
<dbReference type="InterPro" id="IPR019800">
    <property type="entry name" value="Glyco_hydro_3_AS"/>
</dbReference>
<dbReference type="OrthoDB" id="47059at2759"/>
<keyword evidence="4 7" id="KW-0378">Hydrolase</keyword>
<dbReference type="GeneID" id="39587651"/>
<comment type="similarity">
    <text evidence="2 7">Belongs to the glycosyl hydrolase 3 family.</text>
</comment>
<evidence type="ECO:0000256" key="2">
    <source>
        <dbReference type="ARBA" id="ARBA00005336"/>
    </source>
</evidence>
<dbReference type="InterPro" id="IPR036881">
    <property type="entry name" value="Glyco_hydro_3_C_sf"/>
</dbReference>
<evidence type="ECO:0000256" key="3">
    <source>
        <dbReference type="ARBA" id="ARBA00012744"/>
    </source>
</evidence>
<dbReference type="InterPro" id="IPR036962">
    <property type="entry name" value="Glyco_hydro_3_N_sf"/>
</dbReference>
<keyword evidence="5 7" id="KW-0119">Carbohydrate metabolism</keyword>
<evidence type="ECO:0000259" key="9">
    <source>
        <dbReference type="PROSITE" id="PS51820"/>
    </source>
</evidence>
<dbReference type="Pfam" id="PF00933">
    <property type="entry name" value="Glyco_hydro_3"/>
    <property type="match status" value="1"/>
</dbReference>
<dbReference type="GO" id="GO:0008422">
    <property type="term" value="F:beta-glucosidase activity"/>
    <property type="evidence" value="ECO:0007669"/>
    <property type="project" value="UniProtKB-EC"/>
</dbReference>
<dbReference type="EC" id="3.2.1.21" evidence="3 7"/>
<evidence type="ECO:0000313" key="11">
    <source>
        <dbReference type="Proteomes" id="UP000279236"/>
    </source>
</evidence>
<evidence type="ECO:0000256" key="4">
    <source>
        <dbReference type="ARBA" id="ARBA00022801"/>
    </source>
</evidence>
<dbReference type="EMBL" id="RSCE01000015">
    <property type="protein sequence ID" value="RSH77552.1"/>
    <property type="molecule type" value="Genomic_DNA"/>
</dbReference>
<comment type="caution">
    <text evidence="10">The sequence shown here is derived from an EMBL/GenBank/DDBJ whole genome shotgun (WGS) entry which is preliminary data.</text>
</comment>
<evidence type="ECO:0000256" key="7">
    <source>
        <dbReference type="RuleBase" id="RU361161"/>
    </source>
</evidence>
<dbReference type="InterPro" id="IPR001764">
    <property type="entry name" value="Glyco_hydro_3_N"/>
</dbReference>
<dbReference type="SMART" id="SM00758">
    <property type="entry name" value="PA14"/>
    <property type="match status" value="1"/>
</dbReference>
<evidence type="ECO:0000256" key="1">
    <source>
        <dbReference type="ARBA" id="ARBA00000448"/>
    </source>
</evidence>
<dbReference type="Pfam" id="PF07691">
    <property type="entry name" value="PA14"/>
    <property type="match status" value="1"/>
</dbReference>
<dbReference type="InterPro" id="IPR011658">
    <property type="entry name" value="PA14_dom"/>
</dbReference>
<dbReference type="AlphaFoldDB" id="A0A427XFE8"/>
<dbReference type="Pfam" id="PF01915">
    <property type="entry name" value="Glyco_hydro_3_C"/>
    <property type="match status" value="1"/>
</dbReference>
<dbReference type="Gene3D" id="2.60.40.10">
    <property type="entry name" value="Immunoglobulins"/>
    <property type="match status" value="1"/>
</dbReference>
<protein>
    <recommendedName>
        <fullName evidence="3 7">beta-glucosidase</fullName>
        <ecNumber evidence="3 7">3.2.1.21</ecNumber>
    </recommendedName>
</protein>
<keyword evidence="7" id="KW-0624">Polysaccharide degradation</keyword>
<dbReference type="Gene3D" id="3.20.20.300">
    <property type="entry name" value="Glycoside hydrolase, family 3, N-terminal domain"/>
    <property type="match status" value="1"/>
</dbReference>
<dbReference type="InterPro" id="IPR017853">
    <property type="entry name" value="GH"/>
</dbReference>
<dbReference type="UniPathway" id="UPA00696"/>